<keyword evidence="5" id="KW-1185">Reference proteome</keyword>
<dbReference type="OrthoDB" id="407298at2759"/>
<organism evidence="4 5">
    <name type="scientific">Aspergillus viridinutans</name>
    <dbReference type="NCBI Taxonomy" id="75553"/>
    <lineage>
        <taxon>Eukaryota</taxon>
        <taxon>Fungi</taxon>
        <taxon>Dikarya</taxon>
        <taxon>Ascomycota</taxon>
        <taxon>Pezizomycotina</taxon>
        <taxon>Eurotiomycetes</taxon>
        <taxon>Eurotiomycetidae</taxon>
        <taxon>Eurotiales</taxon>
        <taxon>Aspergillaceae</taxon>
        <taxon>Aspergillus</taxon>
        <taxon>Aspergillus subgen. Fumigati</taxon>
    </lineage>
</organism>
<evidence type="ECO:0000256" key="1">
    <source>
        <dbReference type="ARBA" id="ARBA00009042"/>
    </source>
</evidence>
<dbReference type="EMBL" id="BOPL01000009">
    <property type="protein sequence ID" value="GIK05579.1"/>
    <property type="molecule type" value="Genomic_DNA"/>
</dbReference>
<dbReference type="Proteomes" id="UP000710440">
    <property type="component" value="Unassembled WGS sequence"/>
</dbReference>
<dbReference type="AlphaFoldDB" id="A0A9P3F577"/>
<proteinExistence type="inferred from homology"/>
<reference evidence="4 5" key="1">
    <citation type="submission" date="2021-02" db="EMBL/GenBank/DDBJ databases">
        <title>Pan-genome distribution and transcriptional activeness of fungal secondary metabolism genes in Aspergillus section Fumigati.</title>
        <authorList>
            <person name="Takahashi H."/>
            <person name="Umemura M."/>
            <person name="Ninomiya A."/>
            <person name="Kusuya Y."/>
            <person name="Urayama S."/>
            <person name="Shimizu M."/>
            <person name="Watanabe A."/>
            <person name="Kamei K."/>
            <person name="Yaguchi T."/>
            <person name="Hagiwara D."/>
        </authorList>
    </citation>
    <scope>NUCLEOTIDE SEQUENCE [LARGE SCALE GENOMIC DNA]</scope>
    <source>
        <strain evidence="4 5">IFM 47045</strain>
    </source>
</reference>
<dbReference type="SUPFAM" id="SSF89372">
    <property type="entry name" value="Fucose-specific lectin"/>
    <property type="match status" value="1"/>
</dbReference>
<accession>A0A9P3F577</accession>
<dbReference type="GO" id="GO:0030246">
    <property type="term" value="F:carbohydrate binding"/>
    <property type="evidence" value="ECO:0007669"/>
    <property type="project" value="UniProtKB-KW"/>
</dbReference>
<dbReference type="Gene3D" id="2.120.10.70">
    <property type="entry name" value="Fucose-specific lectin"/>
    <property type="match status" value="1"/>
</dbReference>
<gene>
    <name evidence="4" type="ORF">Aspvir_009692</name>
</gene>
<name>A0A9P3F577_ASPVI</name>
<keyword evidence="3" id="KW-0430">Lectin</keyword>
<evidence type="ECO:0000313" key="4">
    <source>
        <dbReference type="EMBL" id="GIK05579.1"/>
    </source>
</evidence>
<dbReference type="RefSeq" id="XP_043128765.1">
    <property type="nucleotide sequence ID" value="XM_043272830.1"/>
</dbReference>
<evidence type="ECO:0000256" key="2">
    <source>
        <dbReference type="ARBA" id="ARBA00015560"/>
    </source>
</evidence>
<sequence>MTTVSRAVNDSNDLTVYTQDISGGIRESIYENGWSSGRLIANCKLGSPIAATSLALGSIRVYSVSNYNTLQEAAHDANTGWYTGVSANSNIQVAANSSVGAAYLAGASGTQALRVYAQLPDNSIQEYGWDTNSNQWQTFQNLGAALPGTAIAVTSFLQPDQAIRVYFQDPQNNLVEMAYDANSGWSPGSFSVPNAIPQTALAVITTEDDSIHVYYGGSNNRILEKIHDANSGWYDGGFAQSSIPGSPVAAINWGTGGGLNIRVYFQQAVSYVTEYQFTNMWMPGWSRGQK</sequence>
<protein>
    <recommendedName>
        <fullName evidence="2">Fucose-specific lectin</fullName>
    </recommendedName>
</protein>
<comment type="caution">
    <text evidence="4">The sequence shown here is derived from an EMBL/GenBank/DDBJ whole genome shotgun (WGS) entry which is preliminary data.</text>
</comment>
<dbReference type="GeneID" id="66937674"/>
<evidence type="ECO:0000313" key="5">
    <source>
        <dbReference type="Proteomes" id="UP000710440"/>
    </source>
</evidence>
<evidence type="ECO:0000256" key="3">
    <source>
        <dbReference type="ARBA" id="ARBA00022734"/>
    </source>
</evidence>
<comment type="similarity">
    <text evidence="1">Belongs to the fungal fucose-specific lectin family.</text>
</comment>
<dbReference type="InterPro" id="IPR012475">
    <property type="entry name" value="Fungal_lectin"/>
</dbReference>
<dbReference type="Pfam" id="PF07938">
    <property type="entry name" value="Fungal_lectin"/>
    <property type="match status" value="1"/>
</dbReference>